<gene>
    <name evidence="2" type="ORF">CCACVL1_04434</name>
</gene>
<reference evidence="2 3" key="1">
    <citation type="submission" date="2013-09" db="EMBL/GenBank/DDBJ databases">
        <title>Corchorus capsularis genome sequencing.</title>
        <authorList>
            <person name="Alam M."/>
            <person name="Haque M.S."/>
            <person name="Islam M.S."/>
            <person name="Emdad E.M."/>
            <person name="Islam M.M."/>
            <person name="Ahmed B."/>
            <person name="Halim A."/>
            <person name="Hossen Q.M.M."/>
            <person name="Hossain M.Z."/>
            <person name="Ahmed R."/>
            <person name="Khan M.M."/>
            <person name="Islam R."/>
            <person name="Rashid M.M."/>
            <person name="Khan S.A."/>
            <person name="Rahman M.S."/>
            <person name="Alam M."/>
        </authorList>
    </citation>
    <scope>NUCLEOTIDE SEQUENCE [LARGE SCALE GENOMIC DNA]</scope>
    <source>
        <strain evidence="3">cv. CVL-1</strain>
        <tissue evidence="2">Whole seedling</tissue>
    </source>
</reference>
<evidence type="ECO:0000256" key="1">
    <source>
        <dbReference type="SAM" id="SignalP"/>
    </source>
</evidence>
<dbReference type="Proteomes" id="UP000188268">
    <property type="component" value="Unassembled WGS sequence"/>
</dbReference>
<evidence type="ECO:0000313" key="3">
    <source>
        <dbReference type="Proteomes" id="UP000188268"/>
    </source>
</evidence>
<protein>
    <submittedName>
        <fullName evidence="2">Uncharacterized protein</fullName>
    </submittedName>
</protein>
<comment type="caution">
    <text evidence="2">The sequence shown here is derived from an EMBL/GenBank/DDBJ whole genome shotgun (WGS) entry which is preliminary data.</text>
</comment>
<dbReference type="AlphaFoldDB" id="A0A1R3JSF7"/>
<accession>A0A1R3JSF7</accession>
<keyword evidence="1" id="KW-0732">Signal</keyword>
<proteinExistence type="predicted"/>
<organism evidence="2 3">
    <name type="scientific">Corchorus capsularis</name>
    <name type="common">Jute</name>
    <dbReference type="NCBI Taxonomy" id="210143"/>
    <lineage>
        <taxon>Eukaryota</taxon>
        <taxon>Viridiplantae</taxon>
        <taxon>Streptophyta</taxon>
        <taxon>Embryophyta</taxon>
        <taxon>Tracheophyta</taxon>
        <taxon>Spermatophyta</taxon>
        <taxon>Magnoliopsida</taxon>
        <taxon>eudicotyledons</taxon>
        <taxon>Gunneridae</taxon>
        <taxon>Pentapetalae</taxon>
        <taxon>rosids</taxon>
        <taxon>malvids</taxon>
        <taxon>Malvales</taxon>
        <taxon>Malvaceae</taxon>
        <taxon>Grewioideae</taxon>
        <taxon>Apeibeae</taxon>
        <taxon>Corchorus</taxon>
    </lineage>
</organism>
<feature type="signal peptide" evidence="1">
    <location>
        <begin position="1"/>
        <end position="19"/>
    </location>
</feature>
<dbReference type="EMBL" id="AWWV01007174">
    <property type="protein sequence ID" value="OMO97842.1"/>
    <property type="molecule type" value="Genomic_DNA"/>
</dbReference>
<feature type="chain" id="PRO_5010232740" evidence="1">
    <location>
        <begin position="20"/>
        <end position="118"/>
    </location>
</feature>
<sequence>MDDSHALIWVLGLVLHGLAIKIQHRHFSLCIALSRPQVKSEHPIPSNVQDHEFSEGMKLSHTHRCIVLCVIYQFKKFQSFSSTSKSRKTFKVRALNLLGNLEMVDIVANPKNIVKTSK</sequence>
<name>A0A1R3JSF7_COCAP</name>
<dbReference type="Gramene" id="OMO97842">
    <property type="protein sequence ID" value="OMO97842"/>
    <property type="gene ID" value="CCACVL1_04434"/>
</dbReference>
<evidence type="ECO:0000313" key="2">
    <source>
        <dbReference type="EMBL" id="OMO97842.1"/>
    </source>
</evidence>
<keyword evidence="3" id="KW-1185">Reference proteome</keyword>